<comment type="similarity">
    <text evidence="8">Belongs to the MobA family.</text>
</comment>
<feature type="domain" description="MobA-like NTP transferase" evidence="9">
    <location>
        <begin position="15"/>
        <end position="166"/>
    </location>
</feature>
<comment type="subcellular location">
    <subcellularLocation>
        <location evidence="8">Cytoplasm</location>
    </subcellularLocation>
</comment>
<keyword evidence="2 8" id="KW-0808">Transferase</keyword>
<dbReference type="GO" id="GO:0061603">
    <property type="term" value="F:molybdenum cofactor guanylyltransferase activity"/>
    <property type="evidence" value="ECO:0007669"/>
    <property type="project" value="UniProtKB-EC"/>
</dbReference>
<feature type="binding site" evidence="8">
    <location>
        <begin position="18"/>
        <end position="20"/>
    </location>
    <ligand>
        <name>GTP</name>
        <dbReference type="ChEBI" id="CHEBI:37565"/>
    </ligand>
</feature>
<evidence type="ECO:0000259" key="9">
    <source>
        <dbReference type="Pfam" id="PF12804"/>
    </source>
</evidence>
<comment type="catalytic activity">
    <reaction evidence="8">
        <text>Mo-molybdopterin + GTP + H(+) = Mo-molybdopterin guanine dinucleotide + diphosphate</text>
        <dbReference type="Rhea" id="RHEA:34243"/>
        <dbReference type="ChEBI" id="CHEBI:15378"/>
        <dbReference type="ChEBI" id="CHEBI:33019"/>
        <dbReference type="ChEBI" id="CHEBI:37565"/>
        <dbReference type="ChEBI" id="CHEBI:71302"/>
        <dbReference type="ChEBI" id="CHEBI:71310"/>
        <dbReference type="EC" id="2.7.7.77"/>
    </reaction>
</comment>
<dbReference type="HAMAP" id="MF_00316">
    <property type="entry name" value="MobA"/>
    <property type="match status" value="1"/>
</dbReference>
<comment type="cofactor">
    <cofactor evidence="8">
        <name>Mg(2+)</name>
        <dbReference type="ChEBI" id="CHEBI:18420"/>
    </cofactor>
</comment>
<dbReference type="EC" id="2.7.7.77" evidence="8"/>
<sequence length="204" mass="21834">MSVPTSGPDAAPPAAVILAGGQSRRLGRDKAAVLMEGRTLLERAVALAGNFCAEVAVSGRDPGPLPGVSCWFLDERPGNGPMGGILTALERFRAPCLVLSCDLPFLDRSTLGTLLAAWRTRPPHALMTTFAQIETDYIEALVSVYEPGAADVMRRALDQGQRKLSRAFPPALRHDVPYTVANARPFFNVNTPEELRQVPGTGSL</sequence>
<dbReference type="AlphaFoldDB" id="A0A6V8LT68"/>
<dbReference type="GO" id="GO:0046872">
    <property type="term" value="F:metal ion binding"/>
    <property type="evidence" value="ECO:0007669"/>
    <property type="project" value="UniProtKB-KW"/>
</dbReference>
<evidence type="ECO:0000256" key="5">
    <source>
        <dbReference type="ARBA" id="ARBA00022842"/>
    </source>
</evidence>
<evidence type="ECO:0000256" key="3">
    <source>
        <dbReference type="ARBA" id="ARBA00022723"/>
    </source>
</evidence>
<comment type="caution">
    <text evidence="8">Lacks conserved residue(s) required for the propagation of feature annotation.</text>
</comment>
<dbReference type="InterPro" id="IPR025877">
    <property type="entry name" value="MobA-like_NTP_Trfase"/>
</dbReference>
<gene>
    <name evidence="8 10" type="primary">mobA</name>
    <name evidence="10" type="ORF">NNJEOMEG_03530</name>
</gene>
<dbReference type="GO" id="GO:0005525">
    <property type="term" value="F:GTP binding"/>
    <property type="evidence" value="ECO:0007669"/>
    <property type="project" value="UniProtKB-UniRule"/>
</dbReference>
<dbReference type="PANTHER" id="PTHR19136">
    <property type="entry name" value="MOLYBDENUM COFACTOR GUANYLYLTRANSFERASE"/>
    <property type="match status" value="1"/>
</dbReference>
<feature type="binding site" evidence="8">
    <location>
        <position position="74"/>
    </location>
    <ligand>
        <name>GTP</name>
        <dbReference type="ChEBI" id="CHEBI:37565"/>
    </ligand>
</feature>
<dbReference type="InterPro" id="IPR013482">
    <property type="entry name" value="Molybde_CF_guanTrfase"/>
</dbReference>
<dbReference type="GO" id="GO:0006777">
    <property type="term" value="P:Mo-molybdopterin cofactor biosynthetic process"/>
    <property type="evidence" value="ECO:0007669"/>
    <property type="project" value="UniProtKB-KW"/>
</dbReference>
<dbReference type="GO" id="GO:0005737">
    <property type="term" value="C:cytoplasm"/>
    <property type="evidence" value="ECO:0007669"/>
    <property type="project" value="UniProtKB-SubCell"/>
</dbReference>
<keyword evidence="4 8" id="KW-0547">Nucleotide-binding</keyword>
<evidence type="ECO:0000256" key="1">
    <source>
        <dbReference type="ARBA" id="ARBA00022490"/>
    </source>
</evidence>
<evidence type="ECO:0000256" key="8">
    <source>
        <dbReference type="HAMAP-Rule" id="MF_00316"/>
    </source>
</evidence>
<keyword evidence="5 8" id="KW-0460">Magnesium</keyword>
<dbReference type="PANTHER" id="PTHR19136:SF81">
    <property type="entry name" value="MOLYBDENUM COFACTOR GUANYLYLTRANSFERASE"/>
    <property type="match status" value="1"/>
</dbReference>
<comment type="function">
    <text evidence="8">Transfers a GMP moiety from GTP to Mo-molybdopterin (Mo-MPT) cofactor (Moco or molybdenum cofactor) to form Mo-molybdopterin guanine dinucleotide (Mo-MGD) cofactor.</text>
</comment>
<evidence type="ECO:0000313" key="10">
    <source>
        <dbReference type="EMBL" id="GFK95662.1"/>
    </source>
</evidence>
<comment type="caution">
    <text evidence="10">The sequence shown here is derived from an EMBL/GenBank/DDBJ whole genome shotgun (WGS) entry which is preliminary data.</text>
</comment>
<dbReference type="SUPFAM" id="SSF53448">
    <property type="entry name" value="Nucleotide-diphospho-sugar transferases"/>
    <property type="match status" value="1"/>
</dbReference>
<keyword evidence="1 8" id="KW-0963">Cytoplasm</keyword>
<dbReference type="EMBL" id="BLTE01000020">
    <property type="protein sequence ID" value="GFK95662.1"/>
    <property type="molecule type" value="Genomic_DNA"/>
</dbReference>
<evidence type="ECO:0000256" key="4">
    <source>
        <dbReference type="ARBA" id="ARBA00022741"/>
    </source>
</evidence>
<dbReference type="Pfam" id="PF12804">
    <property type="entry name" value="NTP_transf_3"/>
    <property type="match status" value="1"/>
</dbReference>
<evidence type="ECO:0000256" key="7">
    <source>
        <dbReference type="ARBA" id="ARBA00023150"/>
    </source>
</evidence>
<evidence type="ECO:0000256" key="2">
    <source>
        <dbReference type="ARBA" id="ARBA00022679"/>
    </source>
</evidence>
<organism evidence="10 11">
    <name type="scientific">Fundidesulfovibrio magnetotacticus</name>
    <dbReference type="NCBI Taxonomy" id="2730080"/>
    <lineage>
        <taxon>Bacteria</taxon>
        <taxon>Pseudomonadati</taxon>
        <taxon>Thermodesulfobacteriota</taxon>
        <taxon>Desulfovibrionia</taxon>
        <taxon>Desulfovibrionales</taxon>
        <taxon>Desulfovibrionaceae</taxon>
        <taxon>Fundidesulfovibrio</taxon>
    </lineage>
</organism>
<protein>
    <recommendedName>
        <fullName evidence="8">Probable molybdenum cofactor guanylyltransferase</fullName>
        <shortName evidence="8">MoCo guanylyltransferase</shortName>
        <ecNumber evidence="8">2.7.7.77</ecNumber>
    </recommendedName>
    <alternativeName>
        <fullName evidence="8">GTP:molybdopterin guanylyltransferase</fullName>
    </alternativeName>
    <alternativeName>
        <fullName evidence="8">Mo-MPT guanylyltransferase</fullName>
    </alternativeName>
    <alternativeName>
        <fullName evidence="8">Molybdopterin guanylyltransferase</fullName>
    </alternativeName>
    <alternativeName>
        <fullName evidence="8">Molybdopterin-guanine dinucleotide synthase</fullName>
        <shortName evidence="8">MGD synthase</shortName>
    </alternativeName>
</protein>
<name>A0A6V8LT68_9BACT</name>
<feature type="binding site" evidence="8">
    <location>
        <position position="102"/>
    </location>
    <ligand>
        <name>GTP</name>
        <dbReference type="ChEBI" id="CHEBI:37565"/>
    </ligand>
</feature>
<dbReference type="Gene3D" id="3.90.550.10">
    <property type="entry name" value="Spore Coat Polysaccharide Biosynthesis Protein SpsA, Chain A"/>
    <property type="match status" value="1"/>
</dbReference>
<feature type="binding site" evidence="8">
    <location>
        <position position="30"/>
    </location>
    <ligand>
        <name>GTP</name>
        <dbReference type="ChEBI" id="CHEBI:37565"/>
    </ligand>
</feature>
<keyword evidence="3 8" id="KW-0479">Metal-binding</keyword>
<comment type="domain">
    <text evidence="8">The N-terminal domain determines nucleotide recognition and specific binding, while the C-terminal domain determines the specific binding to the target protein.</text>
</comment>
<evidence type="ECO:0000313" key="11">
    <source>
        <dbReference type="Proteomes" id="UP000494245"/>
    </source>
</evidence>
<keyword evidence="11" id="KW-1185">Reference proteome</keyword>
<evidence type="ECO:0000256" key="6">
    <source>
        <dbReference type="ARBA" id="ARBA00023134"/>
    </source>
</evidence>
<keyword evidence="7 8" id="KW-0501">Molybdenum cofactor biosynthesis</keyword>
<dbReference type="InterPro" id="IPR029044">
    <property type="entry name" value="Nucleotide-diphossugar_trans"/>
</dbReference>
<proteinExistence type="inferred from homology"/>
<accession>A0A6V8LT68</accession>
<keyword evidence="6 8" id="KW-0342">GTP-binding</keyword>
<dbReference type="CDD" id="cd02503">
    <property type="entry name" value="MobA"/>
    <property type="match status" value="1"/>
</dbReference>
<feature type="binding site" evidence="8">
    <location>
        <position position="102"/>
    </location>
    <ligand>
        <name>Mg(2+)</name>
        <dbReference type="ChEBI" id="CHEBI:18420"/>
    </ligand>
</feature>
<reference evidence="10 11" key="2">
    <citation type="submission" date="2020-05" db="EMBL/GenBank/DDBJ databases">
        <title>Draft genome sequence of Desulfovibrio sp. strainFSS-1.</title>
        <authorList>
            <person name="Shimoshige H."/>
            <person name="Kobayashi H."/>
            <person name="Maekawa T."/>
        </authorList>
    </citation>
    <scope>NUCLEOTIDE SEQUENCE [LARGE SCALE GENOMIC DNA]</scope>
    <source>
        <strain evidence="10 11">SIID29052-01</strain>
    </source>
</reference>
<reference evidence="10 11" key="1">
    <citation type="submission" date="2020-04" db="EMBL/GenBank/DDBJ databases">
        <authorList>
            <consortium name="Desulfovibrio sp. FSS-1 genome sequencing consortium"/>
            <person name="Shimoshige H."/>
            <person name="Kobayashi H."/>
            <person name="Maekawa T."/>
        </authorList>
    </citation>
    <scope>NUCLEOTIDE SEQUENCE [LARGE SCALE GENOMIC DNA]</scope>
    <source>
        <strain evidence="10 11">SIID29052-01</strain>
    </source>
</reference>
<keyword evidence="10" id="KW-0548">Nucleotidyltransferase</keyword>
<dbReference type="Proteomes" id="UP000494245">
    <property type="component" value="Unassembled WGS sequence"/>
</dbReference>
<dbReference type="RefSeq" id="WP_235957022.1">
    <property type="nucleotide sequence ID" value="NZ_BLTE01000020.1"/>
</dbReference>